<dbReference type="Gene3D" id="3.30.70.580">
    <property type="entry name" value="Pseudouridine synthase I, catalytic domain, N-terminal subdomain"/>
    <property type="match status" value="1"/>
</dbReference>
<dbReference type="FunFam" id="3.30.70.1560:FF:000001">
    <property type="entry name" value="Pseudouridine synthase"/>
    <property type="match status" value="1"/>
</dbReference>
<keyword evidence="2 4" id="KW-0694">RNA-binding</keyword>
<dbReference type="FunFam" id="3.10.290.10:FF:000003">
    <property type="entry name" value="Pseudouridine synthase"/>
    <property type="match status" value="1"/>
</dbReference>
<dbReference type="SMART" id="SM00363">
    <property type="entry name" value="S4"/>
    <property type="match status" value="1"/>
</dbReference>
<dbReference type="Pfam" id="PF01479">
    <property type="entry name" value="S4"/>
    <property type="match status" value="1"/>
</dbReference>
<name>A0A0R1KKG2_9LACO</name>
<evidence type="ECO:0000256" key="4">
    <source>
        <dbReference type="PROSITE-ProRule" id="PRU00182"/>
    </source>
</evidence>
<dbReference type="CDD" id="cd00165">
    <property type="entry name" value="S4"/>
    <property type="match status" value="1"/>
</dbReference>
<dbReference type="InterPro" id="IPR020103">
    <property type="entry name" value="PsdUridine_synth_cat_dom_sf"/>
</dbReference>
<comment type="caution">
    <text evidence="7">The sequence shown here is derived from an EMBL/GenBank/DDBJ whole genome shotgun (WGS) entry which is preliminary data.</text>
</comment>
<organism evidence="7 8">
    <name type="scientific">Companilactobacillus nodensis DSM 19682 = JCM 14932 = NBRC 107160</name>
    <dbReference type="NCBI Taxonomy" id="1423775"/>
    <lineage>
        <taxon>Bacteria</taxon>
        <taxon>Bacillati</taxon>
        <taxon>Bacillota</taxon>
        <taxon>Bacilli</taxon>
        <taxon>Lactobacillales</taxon>
        <taxon>Lactobacillaceae</taxon>
        <taxon>Companilactobacillus</taxon>
    </lineage>
</organism>
<evidence type="ECO:0000256" key="3">
    <source>
        <dbReference type="ARBA" id="ARBA00023235"/>
    </source>
</evidence>
<keyword evidence="3 5" id="KW-0413">Isomerase</keyword>
<dbReference type="Gene3D" id="3.30.70.1560">
    <property type="entry name" value="Alpha-L RNA-binding motif"/>
    <property type="match status" value="1"/>
</dbReference>
<dbReference type="InterPro" id="IPR002942">
    <property type="entry name" value="S4_RNA-bd"/>
</dbReference>
<dbReference type="Pfam" id="PF00849">
    <property type="entry name" value="PseudoU_synth_2"/>
    <property type="match status" value="1"/>
</dbReference>
<reference evidence="7 8" key="1">
    <citation type="journal article" date="2015" name="Genome Announc.">
        <title>Expanding the biotechnology potential of lactobacilli through comparative genomics of 213 strains and associated genera.</title>
        <authorList>
            <person name="Sun Z."/>
            <person name="Harris H.M."/>
            <person name="McCann A."/>
            <person name="Guo C."/>
            <person name="Argimon S."/>
            <person name="Zhang W."/>
            <person name="Yang X."/>
            <person name="Jeffery I.B."/>
            <person name="Cooney J.C."/>
            <person name="Kagawa T.F."/>
            <person name="Liu W."/>
            <person name="Song Y."/>
            <person name="Salvetti E."/>
            <person name="Wrobel A."/>
            <person name="Rasinkangas P."/>
            <person name="Parkhill J."/>
            <person name="Rea M.C."/>
            <person name="O'Sullivan O."/>
            <person name="Ritari J."/>
            <person name="Douillard F.P."/>
            <person name="Paul Ross R."/>
            <person name="Yang R."/>
            <person name="Briner A.E."/>
            <person name="Felis G.E."/>
            <person name="de Vos W.M."/>
            <person name="Barrangou R."/>
            <person name="Klaenhammer T.R."/>
            <person name="Caufield P.W."/>
            <person name="Cui Y."/>
            <person name="Zhang H."/>
            <person name="O'Toole P.W."/>
        </authorList>
    </citation>
    <scope>NUCLEOTIDE SEQUENCE [LARGE SCALE GENOMIC DNA]</scope>
    <source>
        <strain evidence="7 8">DSM 19682</strain>
    </source>
</reference>
<proteinExistence type="inferred from homology"/>
<evidence type="ECO:0000259" key="6">
    <source>
        <dbReference type="SMART" id="SM00363"/>
    </source>
</evidence>
<gene>
    <name evidence="7" type="ORF">FD03_GL002003</name>
</gene>
<evidence type="ECO:0000256" key="1">
    <source>
        <dbReference type="ARBA" id="ARBA00008348"/>
    </source>
</evidence>
<sequence>MEKVRLQKFMADAGVASRRASEKLIAEGHVVVNGKTVTEMGIKVDHRDKVEVDGMPLQDEKKRYILLYKPRGVISAVTDDKGRKTVTDLLEDDVRERVYPIGRLDYDTSGLLLLTNDGDFANLLMHPRYHVEKTYIAKVRGFMEVEQIKKLEGGMKLKEFSTSPAKVHVMSKDTKKNTSLVKIVIHEGHNHQVKRMFDAVGHPVEKLSREKYGFLTLDGLVSGKYRNLTRLEVAQLKERH</sequence>
<protein>
    <recommendedName>
        <fullName evidence="5">Pseudouridine synthase</fullName>
        <ecNumber evidence="5">5.4.99.-</ecNumber>
    </recommendedName>
</protein>
<dbReference type="PROSITE" id="PS01149">
    <property type="entry name" value="PSI_RSU"/>
    <property type="match status" value="1"/>
</dbReference>
<dbReference type="PANTHER" id="PTHR47683:SF2">
    <property type="entry name" value="RNA-BINDING S4 DOMAIN-CONTAINING PROTEIN"/>
    <property type="match status" value="1"/>
</dbReference>
<dbReference type="InterPro" id="IPR018496">
    <property type="entry name" value="PsdUridine_synth_RsuA/RluB_CS"/>
</dbReference>
<dbReference type="SUPFAM" id="SSF55120">
    <property type="entry name" value="Pseudouridine synthase"/>
    <property type="match status" value="1"/>
</dbReference>
<dbReference type="GO" id="GO:0120159">
    <property type="term" value="F:rRNA pseudouridine synthase activity"/>
    <property type="evidence" value="ECO:0007669"/>
    <property type="project" value="UniProtKB-ARBA"/>
</dbReference>
<dbReference type="Proteomes" id="UP000051248">
    <property type="component" value="Unassembled WGS sequence"/>
</dbReference>
<accession>A0A0R1KKG2</accession>
<dbReference type="EMBL" id="AZDZ01000003">
    <property type="protein sequence ID" value="KRK80578.1"/>
    <property type="molecule type" value="Genomic_DNA"/>
</dbReference>
<dbReference type="InterPro" id="IPR036986">
    <property type="entry name" value="S4_RNA-bd_sf"/>
</dbReference>
<dbReference type="OrthoDB" id="9807213at2"/>
<dbReference type="FunFam" id="3.30.70.580:FF:000005">
    <property type="entry name" value="Pseudouridine synthase"/>
    <property type="match status" value="1"/>
</dbReference>
<evidence type="ECO:0000313" key="8">
    <source>
        <dbReference type="Proteomes" id="UP000051248"/>
    </source>
</evidence>
<comment type="similarity">
    <text evidence="1 5">Belongs to the pseudouridine synthase RsuA family.</text>
</comment>
<dbReference type="EC" id="5.4.99.-" evidence="5"/>
<feature type="domain" description="RNA-binding S4" evidence="6">
    <location>
        <begin position="4"/>
        <end position="71"/>
    </location>
</feature>
<dbReference type="InterPro" id="IPR006145">
    <property type="entry name" value="PsdUridine_synth_RsuA/RluA"/>
</dbReference>
<dbReference type="InterPro" id="IPR050343">
    <property type="entry name" value="RsuA_PseudoU_synthase"/>
</dbReference>
<dbReference type="GO" id="GO:0000455">
    <property type="term" value="P:enzyme-directed rRNA pseudouridine synthesis"/>
    <property type="evidence" value="ECO:0007669"/>
    <property type="project" value="UniProtKB-ARBA"/>
</dbReference>
<dbReference type="CDD" id="cd02870">
    <property type="entry name" value="PseudoU_synth_RsuA_like"/>
    <property type="match status" value="1"/>
</dbReference>
<dbReference type="InterPro" id="IPR020094">
    <property type="entry name" value="TruA/RsuA/RluB/E/F_N"/>
</dbReference>
<evidence type="ECO:0000256" key="5">
    <source>
        <dbReference type="RuleBase" id="RU003887"/>
    </source>
</evidence>
<evidence type="ECO:0000313" key="7">
    <source>
        <dbReference type="EMBL" id="KRK80578.1"/>
    </source>
</evidence>
<dbReference type="GO" id="GO:0003723">
    <property type="term" value="F:RNA binding"/>
    <property type="evidence" value="ECO:0007669"/>
    <property type="project" value="UniProtKB-KW"/>
</dbReference>
<dbReference type="PROSITE" id="PS50889">
    <property type="entry name" value="S4"/>
    <property type="match status" value="1"/>
</dbReference>
<dbReference type="Gene3D" id="3.10.290.10">
    <property type="entry name" value="RNA-binding S4 domain"/>
    <property type="match status" value="1"/>
</dbReference>
<dbReference type="GO" id="GO:0005829">
    <property type="term" value="C:cytosol"/>
    <property type="evidence" value="ECO:0007669"/>
    <property type="project" value="UniProtKB-ARBA"/>
</dbReference>
<dbReference type="NCBIfam" id="TIGR00093">
    <property type="entry name" value="pseudouridine synthase"/>
    <property type="match status" value="1"/>
</dbReference>
<evidence type="ECO:0000256" key="2">
    <source>
        <dbReference type="ARBA" id="ARBA00022884"/>
    </source>
</evidence>
<dbReference type="PATRIC" id="fig|1423775.4.peg.2040"/>
<dbReference type="InterPro" id="IPR042092">
    <property type="entry name" value="PsdUridine_s_RsuA/RluB/E/F_cat"/>
</dbReference>
<dbReference type="PANTHER" id="PTHR47683">
    <property type="entry name" value="PSEUDOURIDINE SYNTHASE FAMILY PROTEIN-RELATED"/>
    <property type="match status" value="1"/>
</dbReference>
<dbReference type="InterPro" id="IPR000748">
    <property type="entry name" value="PsdUridine_synth_RsuA/RluB/E/F"/>
</dbReference>
<dbReference type="eggNOG" id="COG1187">
    <property type="taxonomic scope" value="Bacteria"/>
</dbReference>
<keyword evidence="8" id="KW-1185">Reference proteome</keyword>
<dbReference type="STRING" id="1423775.FD03_GL002003"/>
<dbReference type="AlphaFoldDB" id="A0A0R1KKG2"/>
<dbReference type="SUPFAM" id="SSF55174">
    <property type="entry name" value="Alpha-L RNA-binding motif"/>
    <property type="match status" value="1"/>
</dbReference>
<dbReference type="RefSeq" id="WP_025024340.1">
    <property type="nucleotide sequence ID" value="NZ_AZDZ01000003.1"/>
</dbReference>